<evidence type="ECO:0000256" key="2">
    <source>
        <dbReference type="ARBA" id="ARBA00022679"/>
    </source>
</evidence>
<evidence type="ECO:0008006" key="7">
    <source>
        <dbReference type="Google" id="ProtNLM"/>
    </source>
</evidence>
<protein>
    <recommendedName>
        <fullName evidence="7">O-methyltransferase</fullName>
    </recommendedName>
</protein>
<dbReference type="CDD" id="cd02440">
    <property type="entry name" value="AdoMet_MTases"/>
    <property type="match status" value="1"/>
</dbReference>
<keyword evidence="2" id="KW-0808">Transferase</keyword>
<dbReference type="PANTHER" id="PTHR10509:SF14">
    <property type="entry name" value="CAFFEOYL-COA O-METHYLTRANSFERASE 3-RELATED"/>
    <property type="match status" value="1"/>
</dbReference>
<sequence>MTKTLTETWNMILSTRFSLLRRVNTVLVRNARSYTVAPSSLEGSKWYVENNSSIPKEFNSVFELTQERFPDAFKMINPIQGQLLKQIVRFTKARNILEIGTFTGYSALCMLAGLPTTEKCRLVTCEADETAAQAAKESFQNFDKHNMIELIFGPAQKTLEAFPTGTQFDLIFLDANKGGYVQYYETILSQDLLADEGLIIADNVLFRGEVPMVATDPIGTKKMKAAQAMHRFNEYVSQDSRTEQVILPLFDGLNFIQKVRK</sequence>
<organism evidence="5 6">
    <name type="scientific">Basidiobolus ranarum</name>
    <dbReference type="NCBI Taxonomy" id="34480"/>
    <lineage>
        <taxon>Eukaryota</taxon>
        <taxon>Fungi</taxon>
        <taxon>Fungi incertae sedis</taxon>
        <taxon>Zoopagomycota</taxon>
        <taxon>Entomophthoromycotina</taxon>
        <taxon>Basidiobolomycetes</taxon>
        <taxon>Basidiobolales</taxon>
        <taxon>Basidiobolaceae</taxon>
        <taxon>Basidiobolus</taxon>
    </lineage>
</organism>
<evidence type="ECO:0000313" key="6">
    <source>
        <dbReference type="Proteomes" id="UP001479436"/>
    </source>
</evidence>
<name>A0ABR2WF83_9FUNG</name>
<dbReference type="PROSITE" id="PS51682">
    <property type="entry name" value="SAM_OMT_I"/>
    <property type="match status" value="1"/>
</dbReference>
<keyword evidence="1" id="KW-0489">Methyltransferase</keyword>
<dbReference type="EMBL" id="JASJQH010002459">
    <property type="protein sequence ID" value="KAK9760175.1"/>
    <property type="molecule type" value="Genomic_DNA"/>
</dbReference>
<evidence type="ECO:0000256" key="3">
    <source>
        <dbReference type="ARBA" id="ARBA00022691"/>
    </source>
</evidence>
<dbReference type="InterPro" id="IPR050362">
    <property type="entry name" value="Cation-dep_OMT"/>
</dbReference>
<dbReference type="Gene3D" id="3.40.50.150">
    <property type="entry name" value="Vaccinia Virus protein VP39"/>
    <property type="match status" value="1"/>
</dbReference>
<dbReference type="Pfam" id="PF01596">
    <property type="entry name" value="Methyltransf_3"/>
    <property type="match status" value="1"/>
</dbReference>
<evidence type="ECO:0000313" key="5">
    <source>
        <dbReference type="EMBL" id="KAK9760175.1"/>
    </source>
</evidence>
<reference evidence="5 6" key="1">
    <citation type="submission" date="2023-04" db="EMBL/GenBank/DDBJ databases">
        <title>Genome of Basidiobolus ranarum AG-B5.</title>
        <authorList>
            <person name="Stajich J.E."/>
            <person name="Carter-House D."/>
            <person name="Gryganskyi A."/>
        </authorList>
    </citation>
    <scope>NUCLEOTIDE SEQUENCE [LARGE SCALE GENOMIC DNA]</scope>
    <source>
        <strain evidence="5 6">AG-B5</strain>
    </source>
</reference>
<comment type="caution">
    <text evidence="5">The sequence shown here is derived from an EMBL/GenBank/DDBJ whole genome shotgun (WGS) entry which is preliminary data.</text>
</comment>
<dbReference type="InterPro" id="IPR002935">
    <property type="entry name" value="SAM_O-MeTrfase"/>
</dbReference>
<gene>
    <name evidence="5" type="ORF">K7432_016077</name>
</gene>
<evidence type="ECO:0000256" key="1">
    <source>
        <dbReference type="ARBA" id="ARBA00022603"/>
    </source>
</evidence>
<comment type="similarity">
    <text evidence="4">Belongs to the class I-like SAM-binding methyltransferase superfamily. Cation-dependent O-methyltransferase family.</text>
</comment>
<keyword evidence="3" id="KW-0949">S-adenosyl-L-methionine</keyword>
<evidence type="ECO:0000256" key="4">
    <source>
        <dbReference type="ARBA" id="ARBA00023453"/>
    </source>
</evidence>
<dbReference type="Proteomes" id="UP001479436">
    <property type="component" value="Unassembled WGS sequence"/>
</dbReference>
<dbReference type="PANTHER" id="PTHR10509">
    <property type="entry name" value="O-METHYLTRANSFERASE-RELATED"/>
    <property type="match status" value="1"/>
</dbReference>
<keyword evidence="6" id="KW-1185">Reference proteome</keyword>
<dbReference type="InterPro" id="IPR029063">
    <property type="entry name" value="SAM-dependent_MTases_sf"/>
</dbReference>
<proteinExistence type="inferred from homology"/>
<dbReference type="SUPFAM" id="SSF53335">
    <property type="entry name" value="S-adenosyl-L-methionine-dependent methyltransferases"/>
    <property type="match status" value="1"/>
</dbReference>
<accession>A0ABR2WF83</accession>